<dbReference type="KEGG" id="htq:FRZ44_10160"/>
<evidence type="ECO:0000313" key="1">
    <source>
        <dbReference type="EMBL" id="QEX15729.1"/>
    </source>
</evidence>
<evidence type="ECO:0008006" key="3">
    <source>
        <dbReference type="Google" id="ProtNLM"/>
    </source>
</evidence>
<dbReference type="Pfam" id="PF07310">
    <property type="entry name" value="PAS_5"/>
    <property type="match status" value="1"/>
</dbReference>
<protein>
    <recommendedName>
        <fullName evidence="3">PAS domain-containing protein</fullName>
    </recommendedName>
</protein>
<sequence length="158" mass="18372">MANSPHSEAEMRDPRLKALFAYWKAKAGGRRMPARKDLDPLEMKEWLGNLMLIEFPTGKFIEFRYRLEGTNIEAFYDARRTGRGVETMTAESERRSVLPQWESVFDQGRPAYYESDILSSEGKLARQSKLLLPLSEDGEHVNMILGAIYFRPQYEFEK</sequence>
<keyword evidence="2" id="KW-1185">Reference proteome</keyword>
<organism evidence="1 2">
    <name type="scientific">Hypericibacter terrae</name>
    <dbReference type="NCBI Taxonomy" id="2602015"/>
    <lineage>
        <taxon>Bacteria</taxon>
        <taxon>Pseudomonadati</taxon>
        <taxon>Pseudomonadota</taxon>
        <taxon>Alphaproteobacteria</taxon>
        <taxon>Rhodospirillales</taxon>
        <taxon>Dongiaceae</taxon>
        <taxon>Hypericibacter</taxon>
    </lineage>
</organism>
<accession>A0A5J6MED8</accession>
<dbReference type="AlphaFoldDB" id="A0A5J6MED8"/>
<gene>
    <name evidence="1" type="ORF">FRZ44_10160</name>
</gene>
<proteinExistence type="predicted"/>
<evidence type="ECO:0000313" key="2">
    <source>
        <dbReference type="Proteomes" id="UP000326202"/>
    </source>
</evidence>
<reference evidence="1 2" key="1">
    <citation type="submission" date="2019-08" db="EMBL/GenBank/DDBJ databases">
        <title>Hyperibacter terrae gen. nov., sp. nov. and Hyperibacter viscosus sp. nov., two new members in the family Rhodospirillaceae isolated from the rhizosphere of Hypericum perforatum.</title>
        <authorList>
            <person name="Noviana Z."/>
        </authorList>
    </citation>
    <scope>NUCLEOTIDE SEQUENCE [LARGE SCALE GENOMIC DNA]</scope>
    <source>
        <strain evidence="1 2">R5913</strain>
    </source>
</reference>
<dbReference type="Proteomes" id="UP000326202">
    <property type="component" value="Chromosome"/>
</dbReference>
<dbReference type="InterPro" id="IPR009922">
    <property type="entry name" value="DUF1457"/>
</dbReference>
<dbReference type="EMBL" id="CP042906">
    <property type="protein sequence ID" value="QEX15729.1"/>
    <property type="molecule type" value="Genomic_DNA"/>
</dbReference>
<name>A0A5J6MED8_9PROT</name>